<name>A0A0E0HIR5_ORYNI</name>
<feature type="compositionally biased region" description="Pro residues" evidence="1">
    <location>
        <begin position="101"/>
        <end position="117"/>
    </location>
</feature>
<sequence>MPPAEPTLGSSLPLSSIDNNDKIIAVCIFVDFIQDQAASVVHHYPVVSRITKPIIREPEIDNTSEGVWFIEAEANYTSYVDSVLTADGTVEIKGERLPFSSPTPSPLPPPLVPPRPH</sequence>
<dbReference type="GO" id="GO:0050734">
    <property type="term" value="F:hydroxycinnamoyltransferase activity"/>
    <property type="evidence" value="ECO:0007669"/>
    <property type="project" value="UniProtKB-ARBA"/>
</dbReference>
<dbReference type="HOGENOM" id="CLU_126254_0_0_1"/>
<proteinExistence type="predicted"/>
<dbReference type="AlphaFoldDB" id="A0A0E0HIR5"/>
<evidence type="ECO:0000256" key="1">
    <source>
        <dbReference type="SAM" id="MobiDB-lite"/>
    </source>
</evidence>
<protein>
    <submittedName>
        <fullName evidence="2">Uncharacterized protein</fullName>
    </submittedName>
</protein>
<feature type="region of interest" description="Disordered" evidence="1">
    <location>
        <begin position="95"/>
        <end position="117"/>
    </location>
</feature>
<dbReference type="InterPro" id="IPR023213">
    <property type="entry name" value="CAT-like_dom_sf"/>
</dbReference>
<dbReference type="Proteomes" id="UP000006591">
    <property type="component" value="Chromosome 5"/>
</dbReference>
<evidence type="ECO:0000313" key="3">
    <source>
        <dbReference type="Proteomes" id="UP000006591"/>
    </source>
</evidence>
<dbReference type="Gramene" id="ONIVA05G28520.1">
    <property type="protein sequence ID" value="ONIVA05G28520.1"/>
    <property type="gene ID" value="ONIVA05G28520"/>
</dbReference>
<organism evidence="2">
    <name type="scientific">Oryza nivara</name>
    <name type="common">Indian wild rice</name>
    <name type="synonym">Oryza sativa f. spontanea</name>
    <dbReference type="NCBI Taxonomy" id="4536"/>
    <lineage>
        <taxon>Eukaryota</taxon>
        <taxon>Viridiplantae</taxon>
        <taxon>Streptophyta</taxon>
        <taxon>Embryophyta</taxon>
        <taxon>Tracheophyta</taxon>
        <taxon>Spermatophyta</taxon>
        <taxon>Magnoliopsida</taxon>
        <taxon>Liliopsida</taxon>
        <taxon>Poales</taxon>
        <taxon>Poaceae</taxon>
        <taxon>BOP clade</taxon>
        <taxon>Oryzoideae</taxon>
        <taxon>Oryzeae</taxon>
        <taxon>Oryzinae</taxon>
        <taxon>Oryza</taxon>
    </lineage>
</organism>
<accession>A0A0E0HIR5</accession>
<evidence type="ECO:0000313" key="2">
    <source>
        <dbReference type="EnsemblPlants" id="ONIVA05G28520.1"/>
    </source>
</evidence>
<dbReference type="Gene3D" id="3.30.559.10">
    <property type="entry name" value="Chloramphenicol acetyltransferase-like domain"/>
    <property type="match status" value="1"/>
</dbReference>
<keyword evidence="3" id="KW-1185">Reference proteome</keyword>
<reference evidence="2" key="1">
    <citation type="submission" date="2015-04" db="UniProtKB">
        <authorList>
            <consortium name="EnsemblPlants"/>
        </authorList>
    </citation>
    <scope>IDENTIFICATION</scope>
    <source>
        <strain evidence="2">SL10</strain>
    </source>
</reference>
<dbReference type="OMA" id="SEGVWFI"/>
<dbReference type="EnsemblPlants" id="ONIVA05G28520.1">
    <property type="protein sequence ID" value="ONIVA05G28520.1"/>
    <property type="gene ID" value="ONIVA05G28520"/>
</dbReference>
<reference evidence="2" key="2">
    <citation type="submission" date="2018-04" db="EMBL/GenBank/DDBJ databases">
        <title>OnivRS2 (Oryza nivara Reference Sequence Version 2).</title>
        <authorList>
            <person name="Zhang J."/>
            <person name="Kudrna D."/>
            <person name="Lee S."/>
            <person name="Talag J."/>
            <person name="Rajasekar S."/>
            <person name="Welchert J."/>
            <person name="Hsing Y.-I."/>
            <person name="Wing R.A."/>
        </authorList>
    </citation>
    <scope>NUCLEOTIDE SEQUENCE [LARGE SCALE GENOMIC DNA]</scope>
    <source>
        <strain evidence="2">SL10</strain>
    </source>
</reference>